<feature type="compositionally biased region" description="Basic residues" evidence="1">
    <location>
        <begin position="227"/>
        <end position="236"/>
    </location>
</feature>
<feature type="domain" description="Tudor" evidence="2">
    <location>
        <begin position="19"/>
        <end position="74"/>
    </location>
</feature>
<evidence type="ECO:0000256" key="1">
    <source>
        <dbReference type="SAM" id="MobiDB-lite"/>
    </source>
</evidence>
<evidence type="ECO:0000259" key="2">
    <source>
        <dbReference type="SMART" id="SM00333"/>
    </source>
</evidence>
<feature type="compositionally biased region" description="Basic and acidic residues" evidence="1">
    <location>
        <begin position="237"/>
        <end position="247"/>
    </location>
</feature>
<protein>
    <submittedName>
        <fullName evidence="5">Tudor domain-containing protein</fullName>
    </submittedName>
</protein>
<dbReference type="PANTHER" id="PTHR22948:SF29">
    <property type="entry name" value="FI02030P-RELATED"/>
    <property type="match status" value="1"/>
</dbReference>
<feature type="region of interest" description="Disordered" evidence="1">
    <location>
        <begin position="212"/>
        <end position="251"/>
    </location>
</feature>
<proteinExistence type="predicted"/>
<reference evidence="3 4" key="2">
    <citation type="submission" date="2018-11" db="EMBL/GenBank/DDBJ databases">
        <authorList>
            <consortium name="Pathogen Informatics"/>
        </authorList>
    </citation>
    <scope>NUCLEOTIDE SEQUENCE [LARGE SCALE GENOMIC DNA]</scope>
</reference>
<organism evidence="5">
    <name type="scientific">Soboliphyme baturini</name>
    <dbReference type="NCBI Taxonomy" id="241478"/>
    <lineage>
        <taxon>Eukaryota</taxon>
        <taxon>Metazoa</taxon>
        <taxon>Ecdysozoa</taxon>
        <taxon>Nematoda</taxon>
        <taxon>Enoplea</taxon>
        <taxon>Dorylaimia</taxon>
        <taxon>Dioctophymatida</taxon>
        <taxon>Dioctophymatoidea</taxon>
        <taxon>Soboliphymatidae</taxon>
        <taxon>Soboliphyme</taxon>
    </lineage>
</organism>
<feature type="domain" description="Tudor" evidence="2">
    <location>
        <begin position="324"/>
        <end position="379"/>
    </location>
</feature>
<evidence type="ECO:0000313" key="5">
    <source>
        <dbReference type="WBParaSite" id="SBAD_0000787501-mRNA-1"/>
    </source>
</evidence>
<keyword evidence="4" id="KW-1185">Reference proteome</keyword>
<dbReference type="PANTHER" id="PTHR22948">
    <property type="entry name" value="TUDOR DOMAIN CONTAINING PROTEIN"/>
    <property type="match status" value="1"/>
</dbReference>
<dbReference type="Gene3D" id="2.30.30.140">
    <property type="match status" value="1"/>
</dbReference>
<dbReference type="Pfam" id="PF00567">
    <property type="entry name" value="TUDOR"/>
    <property type="match status" value="2"/>
</dbReference>
<evidence type="ECO:0000313" key="4">
    <source>
        <dbReference type="Proteomes" id="UP000270296"/>
    </source>
</evidence>
<dbReference type="EMBL" id="UZAM01010756">
    <property type="protein sequence ID" value="VDP13611.1"/>
    <property type="molecule type" value="Genomic_DNA"/>
</dbReference>
<accession>A0A183IVD9</accession>
<dbReference type="InterPro" id="IPR050621">
    <property type="entry name" value="Tudor_domain_containing"/>
</dbReference>
<dbReference type="Proteomes" id="UP000270296">
    <property type="component" value="Unassembled WGS sequence"/>
</dbReference>
<dbReference type="AlphaFoldDB" id="A0A183IVD9"/>
<dbReference type="SMART" id="SM00333">
    <property type="entry name" value="TUDOR"/>
    <property type="match status" value="2"/>
</dbReference>
<dbReference type="SUPFAM" id="SSF63748">
    <property type="entry name" value="Tudor/PWWP/MBT"/>
    <property type="match status" value="1"/>
</dbReference>
<reference evidence="5" key="1">
    <citation type="submission" date="2016-06" db="UniProtKB">
        <authorList>
            <consortium name="WormBaseParasite"/>
        </authorList>
    </citation>
    <scope>IDENTIFICATION</scope>
</reference>
<sequence length="460" mass="52506">MEKEIQSYYASLDSTIASDEIRKGLLCIAPCKRGFCRAVIELPTISDCLVRFVDYGFTQVCQFADMKPIDPKFYHFPACSVHCRVYGSHVLHFRFDLVSTFLKEIEHIDGKVFCMAVSVTEEFASVELFDQFMGVNLGEKYKTRDAVCPIARPPTVSRDRRPAADRDGCTKAKGLFLGLGVKRLLVIFRSISVTEMLMTNLSEYMAGDYIAPESESSEDPSSEEKYRKRPVRRQKGYRKEQKQETAKKQPLKISASNTVVKKDSYLTEYPSKTLTGTAEVYLTHFDSFEDMYFRHAKDNLLYANEVMPRLRELGNSRPRFIDYRDVDEGIACAVLNGSEWQRATVLEKTPDYVKFQTIDIGECVSISVSDAKEKIMWLPKYGSLALPPMTYHCHYAFTELLITPEVTDCALEILTSTKWVATFQGSDTSLNITQLKDERSGEEFRTVLKTTYLKRLCKSD</sequence>
<evidence type="ECO:0000313" key="3">
    <source>
        <dbReference type="EMBL" id="VDP13611.1"/>
    </source>
</evidence>
<dbReference type="OrthoDB" id="79171at2759"/>
<name>A0A183IVD9_9BILA</name>
<gene>
    <name evidence="3" type="ORF">SBAD_LOCUS7586</name>
</gene>
<dbReference type="WBParaSite" id="SBAD_0000787501-mRNA-1">
    <property type="protein sequence ID" value="SBAD_0000787501-mRNA-1"/>
    <property type="gene ID" value="SBAD_0000787501"/>
</dbReference>
<dbReference type="InterPro" id="IPR002999">
    <property type="entry name" value="Tudor"/>
</dbReference>
<dbReference type="CDD" id="cd20379">
    <property type="entry name" value="Tudor_dTUD-like"/>
    <property type="match status" value="1"/>
</dbReference>